<evidence type="ECO:0008006" key="4">
    <source>
        <dbReference type="Google" id="ProtNLM"/>
    </source>
</evidence>
<dbReference type="InterPro" id="IPR010870">
    <property type="entry name" value="Porin_O/P"/>
</dbReference>
<protein>
    <recommendedName>
        <fullName evidence="4">Porin</fullName>
    </recommendedName>
</protein>
<dbReference type="InterPro" id="IPR023614">
    <property type="entry name" value="Porin_dom_sf"/>
</dbReference>
<dbReference type="SUPFAM" id="SSF56935">
    <property type="entry name" value="Porins"/>
    <property type="match status" value="1"/>
</dbReference>
<accession>A0A845B991</accession>
<keyword evidence="1" id="KW-0732">Signal</keyword>
<reference evidence="2 3" key="1">
    <citation type="submission" date="2019-03" db="EMBL/GenBank/DDBJ databases">
        <title>Roseomonas sp. a novel Roseomonas species isolated from Sea whip Gorgonian.</title>
        <authorList>
            <person name="Li F."/>
            <person name="Pan X."/>
            <person name="Huang S."/>
            <person name="Li Z."/>
            <person name="Meng B."/>
        </authorList>
    </citation>
    <scope>NUCLEOTIDE SEQUENCE [LARGE SCALE GENOMIC DNA]</scope>
    <source>
        <strain evidence="2 3">M0104</strain>
    </source>
</reference>
<dbReference type="Gene3D" id="2.40.160.10">
    <property type="entry name" value="Porin"/>
    <property type="match status" value="1"/>
</dbReference>
<evidence type="ECO:0000256" key="1">
    <source>
        <dbReference type="SAM" id="SignalP"/>
    </source>
</evidence>
<dbReference type="EMBL" id="SNVJ01000005">
    <property type="protein sequence ID" value="MXP63325.1"/>
    <property type="molecule type" value="Genomic_DNA"/>
</dbReference>
<name>A0A845B991_9PROT</name>
<dbReference type="AlphaFoldDB" id="A0A845B991"/>
<keyword evidence="3" id="KW-1185">Reference proteome</keyword>
<gene>
    <name evidence="2" type="ORF">E0493_08165</name>
</gene>
<dbReference type="Proteomes" id="UP000460715">
    <property type="component" value="Unassembled WGS sequence"/>
</dbReference>
<evidence type="ECO:0000313" key="3">
    <source>
        <dbReference type="Proteomes" id="UP000460715"/>
    </source>
</evidence>
<dbReference type="RefSeq" id="WP_160936438.1">
    <property type="nucleotide sequence ID" value="NZ_SNVJ01000005.1"/>
</dbReference>
<proteinExistence type="predicted"/>
<sequence length="405" mass="43797">MRPFATPLLLLTLALPSATLAQSGLEWPEEGVPELRLGDGAVQLAPVLRLDLDAGAYGDQDRPGGFRSGTNLRRARLGVEASLPHDLEATFIWDFGAASVRDASDLYEASLAWDGLGWGTVRVGAYKPQHMLEQAGSSFDLLFIERAVISDLAADVATGTGRQAAGLEVRRDRWSMAAYITGGEMSKPQSWGQRGVAGRVTAIPLRQEGMLVQLGANAAYQWRPGQDGAYNEASLSGYPELRVDSRRFLDTGDVEADSLWAAGPELSGVAGRFFGQAEYQVIGIDTPRGGTRHGEGWYVAASFTLIGAARSHDPETATWKRPSSPEPFDAAAGHWGALEVAGRYSVADLRDGPLQGGVQRIWTAGLNWYPHPMVKVMLNYQDGHLLLTDESRNFKAIGLRLSYSL</sequence>
<feature type="signal peptide" evidence="1">
    <location>
        <begin position="1"/>
        <end position="21"/>
    </location>
</feature>
<organism evidence="2 3">
    <name type="scientific">Teichococcus coralli</name>
    <dbReference type="NCBI Taxonomy" id="2545983"/>
    <lineage>
        <taxon>Bacteria</taxon>
        <taxon>Pseudomonadati</taxon>
        <taxon>Pseudomonadota</taxon>
        <taxon>Alphaproteobacteria</taxon>
        <taxon>Acetobacterales</taxon>
        <taxon>Roseomonadaceae</taxon>
        <taxon>Roseomonas</taxon>
    </lineage>
</organism>
<feature type="chain" id="PRO_5032928934" description="Porin" evidence="1">
    <location>
        <begin position="22"/>
        <end position="405"/>
    </location>
</feature>
<evidence type="ECO:0000313" key="2">
    <source>
        <dbReference type="EMBL" id="MXP63325.1"/>
    </source>
</evidence>
<dbReference type="OrthoDB" id="7217987at2"/>
<dbReference type="Pfam" id="PF07396">
    <property type="entry name" value="Porin_O_P"/>
    <property type="match status" value="1"/>
</dbReference>
<comment type="caution">
    <text evidence="2">The sequence shown here is derived from an EMBL/GenBank/DDBJ whole genome shotgun (WGS) entry which is preliminary data.</text>
</comment>